<dbReference type="Proteomes" id="UP000236291">
    <property type="component" value="Unassembled WGS sequence"/>
</dbReference>
<reference evidence="1 2" key="2">
    <citation type="journal article" date="2017" name="Front. Plant Sci.">
        <title>Gene Classification and Mining of Molecular Markers Useful in Red Clover (Trifolium pratense) Breeding.</title>
        <authorList>
            <person name="Istvanek J."/>
            <person name="Dluhosova J."/>
            <person name="Dluhos P."/>
            <person name="Patkova L."/>
            <person name="Nedelnik J."/>
            <person name="Repkova J."/>
        </authorList>
    </citation>
    <scope>NUCLEOTIDE SEQUENCE [LARGE SCALE GENOMIC DNA]</scope>
    <source>
        <strain evidence="2">cv. Tatra</strain>
        <tissue evidence="1">Young leaves</tissue>
    </source>
</reference>
<evidence type="ECO:0000313" key="1">
    <source>
        <dbReference type="EMBL" id="PNX60307.1"/>
    </source>
</evidence>
<gene>
    <name evidence="1" type="ORF">L195_g060120</name>
</gene>
<name>A0A2K3K1Y9_TRIPR</name>
<protein>
    <submittedName>
        <fullName evidence="1">Uncharacterized protein</fullName>
    </submittedName>
</protein>
<accession>A0A2K3K1Y9</accession>
<dbReference type="EMBL" id="ASHM01136027">
    <property type="protein sequence ID" value="PNX60307.1"/>
    <property type="molecule type" value="Genomic_DNA"/>
</dbReference>
<sequence>QASMPISPSESPVLRTLTYAHDENMFPREPEGGSDLVDTLFWKKGMLLLI</sequence>
<evidence type="ECO:0000313" key="2">
    <source>
        <dbReference type="Proteomes" id="UP000236291"/>
    </source>
</evidence>
<comment type="caution">
    <text evidence="1">The sequence shown here is derived from an EMBL/GenBank/DDBJ whole genome shotgun (WGS) entry which is preliminary data.</text>
</comment>
<organism evidence="1 2">
    <name type="scientific">Trifolium pratense</name>
    <name type="common">Red clover</name>
    <dbReference type="NCBI Taxonomy" id="57577"/>
    <lineage>
        <taxon>Eukaryota</taxon>
        <taxon>Viridiplantae</taxon>
        <taxon>Streptophyta</taxon>
        <taxon>Embryophyta</taxon>
        <taxon>Tracheophyta</taxon>
        <taxon>Spermatophyta</taxon>
        <taxon>Magnoliopsida</taxon>
        <taxon>eudicotyledons</taxon>
        <taxon>Gunneridae</taxon>
        <taxon>Pentapetalae</taxon>
        <taxon>rosids</taxon>
        <taxon>fabids</taxon>
        <taxon>Fabales</taxon>
        <taxon>Fabaceae</taxon>
        <taxon>Papilionoideae</taxon>
        <taxon>50 kb inversion clade</taxon>
        <taxon>NPAAA clade</taxon>
        <taxon>Hologalegina</taxon>
        <taxon>IRL clade</taxon>
        <taxon>Trifolieae</taxon>
        <taxon>Trifolium</taxon>
    </lineage>
</organism>
<dbReference type="AlphaFoldDB" id="A0A2K3K1Y9"/>
<reference evidence="1 2" key="1">
    <citation type="journal article" date="2014" name="Am. J. Bot.">
        <title>Genome assembly and annotation for red clover (Trifolium pratense; Fabaceae).</title>
        <authorList>
            <person name="Istvanek J."/>
            <person name="Jaros M."/>
            <person name="Krenek A."/>
            <person name="Repkova J."/>
        </authorList>
    </citation>
    <scope>NUCLEOTIDE SEQUENCE [LARGE SCALE GENOMIC DNA]</scope>
    <source>
        <strain evidence="2">cv. Tatra</strain>
        <tissue evidence="1">Young leaves</tissue>
    </source>
</reference>
<proteinExistence type="predicted"/>
<feature type="non-terminal residue" evidence="1">
    <location>
        <position position="1"/>
    </location>
</feature>